<name>A0ABV8AW21_9BACT</name>
<sequence>MENNLKSNSIDRAVISITAQEESTGFIQYLDQTINFSLAANEIFTHEIISSSRDILHRNSGVIEKKGVLVSSSGRISVHAFNLRNTSSDASVILPINALGKEYIVTAHFNDMSLSPDNFESTLLIVAAEDQTRVEIVPSKNTIDGKIAGTPFEIILDKQESYQLKARGDLTGSQVNVLGADEDNCKRIAVFGGNKMTQAGSCNGTSDHLFQQSYPVSFWGKSFVHIPFLDRTSGELVKVLASENGTVISVNGQTEQTLNAGQFITFDFDASIVRTIEGTNPISVTAISKSQDCDEASLGLGDPTMIAYNPNNHLIKKIVFNSLQSFGFVRHYVNIIVPTDAVSETFLNGKPIGNDFTSIPGNPNLKYASIPVSSGSNTLINPNGLIAYAYGYGFKNSYGFSAGASFEDSDFEVISSYDFEVEGDRIACLNQEGVWELFPENPAYTEFLWDFGDGSPIKNGKSVTHQYEKEGEFVVKIHALSGDAGCPLENDFEFEVTVQNSEFEIIGNLEVCPGSVETYELGNSSNVASLEWDEIIGGEILEATDQSIKIKWNDVGDDTGISVVGISTNGCKSSVKYLEVEIGAQSIDQFPDGPNEICVLNNKEYMYRLPEDLLGSDRQLEWVVEGGVISQGEFSETVFVIWDEEETERSIAFKFLQNSGNCGEISQKLEITFNPNVIFENALILGEEEVCLGAEVTYEFTSDTPFSSLDWTNIRGGVLIEAQGNSSVIRWTESVEKMGFDLVPYTEDGCLGESVSFLVSIKQSEEVEPPIGSAIVCGPGSNEFSYQLPSDSTPGEIVWEVDGGEIIGSATEVEVVVQWYQDESSKSISYFIMPAEATSCPQFSKPLEIQTLEQIEVIKIEDIKPSCPGNADGSIEIFVEGGSGNFEYQWKLFPDITSPKLDAIGAGEYEVTVFDADGCGFAVFTISLSDPPGMQLQEDLVIIPTSCYGAGDGGFKANISGGTPPFKILGMDVTSDGNSVIVRGLSEGDFSLFIEDSNGCILPVEGVISSPKELEVRFVEVSESCPGGNFGGLAIEVVGGEAPYQYFWEPDFSINALSATSPLSTNNNSISNMPSGEYAVIVTDRNGCRVRAVGRIPETAPQVRMPTGFNPQDGVYYPVSNCNLEYNLQIHSRWGNIVYSGNSGWDGQIEGIDAPIGTYSYQISYQYLMDDQWITENKSGVFTLIR</sequence>
<dbReference type="PROSITE" id="PS50093">
    <property type="entry name" value="PKD"/>
    <property type="match status" value="1"/>
</dbReference>
<dbReference type="PANTHER" id="PTHR46534">
    <property type="entry name" value="IGGFC_BINDING DOMAIN-CONTAINING PROTEIN"/>
    <property type="match status" value="1"/>
</dbReference>
<dbReference type="CDD" id="cd00146">
    <property type="entry name" value="PKD"/>
    <property type="match status" value="1"/>
</dbReference>
<dbReference type="InterPro" id="IPR013783">
    <property type="entry name" value="Ig-like_fold"/>
</dbReference>
<evidence type="ECO:0000313" key="3">
    <source>
        <dbReference type="Proteomes" id="UP001595805"/>
    </source>
</evidence>
<dbReference type="Pfam" id="PF13573">
    <property type="entry name" value="SprB"/>
    <property type="match status" value="1"/>
</dbReference>
<dbReference type="PANTHER" id="PTHR46534:SF1">
    <property type="entry name" value="IGGFC-BINDING PROTEIN N-TERMINAL DOMAIN-CONTAINING PROTEIN"/>
    <property type="match status" value="1"/>
</dbReference>
<dbReference type="Pfam" id="PF18911">
    <property type="entry name" value="PKD_4"/>
    <property type="match status" value="1"/>
</dbReference>
<evidence type="ECO:0000313" key="2">
    <source>
        <dbReference type="EMBL" id="MFC3880994.1"/>
    </source>
</evidence>
<reference evidence="3" key="1">
    <citation type="journal article" date="2019" name="Int. J. Syst. Evol. Microbiol.">
        <title>The Global Catalogue of Microorganisms (GCM) 10K type strain sequencing project: providing services to taxonomists for standard genome sequencing and annotation.</title>
        <authorList>
            <consortium name="The Broad Institute Genomics Platform"/>
            <consortium name="The Broad Institute Genome Sequencing Center for Infectious Disease"/>
            <person name="Wu L."/>
            <person name="Ma J."/>
        </authorList>
    </citation>
    <scope>NUCLEOTIDE SEQUENCE [LARGE SCALE GENOMIC DNA]</scope>
    <source>
        <strain evidence="3">CCUG 60523</strain>
    </source>
</reference>
<gene>
    <name evidence="2" type="ORF">ACFOSV_12430</name>
</gene>
<protein>
    <submittedName>
        <fullName evidence="2">PKD domain-containing protein</fullName>
    </submittedName>
</protein>
<dbReference type="Proteomes" id="UP001595805">
    <property type="component" value="Unassembled WGS sequence"/>
</dbReference>
<evidence type="ECO:0000259" key="1">
    <source>
        <dbReference type="PROSITE" id="PS50093"/>
    </source>
</evidence>
<dbReference type="InterPro" id="IPR035234">
    <property type="entry name" value="IgGFc-bd_N"/>
</dbReference>
<dbReference type="RefSeq" id="WP_377906337.1">
    <property type="nucleotide sequence ID" value="NZ_JBHRZS010000007.1"/>
</dbReference>
<dbReference type="EMBL" id="JBHRZS010000007">
    <property type="protein sequence ID" value="MFC3880994.1"/>
    <property type="molecule type" value="Genomic_DNA"/>
</dbReference>
<keyword evidence="3" id="KW-1185">Reference proteome</keyword>
<proteinExistence type="predicted"/>
<feature type="domain" description="PKD" evidence="1">
    <location>
        <begin position="441"/>
        <end position="479"/>
    </location>
</feature>
<accession>A0ABV8AW21</accession>
<dbReference type="InterPro" id="IPR035986">
    <property type="entry name" value="PKD_dom_sf"/>
</dbReference>
<organism evidence="2 3">
    <name type="scientific">Algoriphagus namhaensis</name>
    <dbReference type="NCBI Taxonomy" id="915353"/>
    <lineage>
        <taxon>Bacteria</taxon>
        <taxon>Pseudomonadati</taxon>
        <taxon>Bacteroidota</taxon>
        <taxon>Cytophagia</taxon>
        <taxon>Cytophagales</taxon>
        <taxon>Cyclobacteriaceae</taxon>
        <taxon>Algoriphagus</taxon>
    </lineage>
</organism>
<comment type="caution">
    <text evidence="2">The sequence shown here is derived from an EMBL/GenBank/DDBJ whole genome shotgun (WGS) entry which is preliminary data.</text>
</comment>
<dbReference type="InterPro" id="IPR000601">
    <property type="entry name" value="PKD_dom"/>
</dbReference>
<dbReference type="SUPFAM" id="SSF49299">
    <property type="entry name" value="PKD domain"/>
    <property type="match status" value="1"/>
</dbReference>
<dbReference type="Pfam" id="PF17517">
    <property type="entry name" value="IgGFc_binding"/>
    <property type="match status" value="1"/>
</dbReference>
<dbReference type="InterPro" id="IPR025667">
    <property type="entry name" value="SprB_repeat"/>
</dbReference>
<dbReference type="Gene3D" id="2.60.40.10">
    <property type="entry name" value="Immunoglobulins"/>
    <property type="match status" value="1"/>
</dbReference>